<dbReference type="RefSeq" id="XP_004182016.1">
    <property type="nucleotide sequence ID" value="XM_004181968.1"/>
</dbReference>
<keyword evidence="4 7" id="KW-0811">Translocation</keyword>
<keyword evidence="7" id="KW-0496">Mitochondrion</keyword>
<keyword evidence="11" id="KW-1185">Reference proteome</keyword>
<sequence length="102" mass="11277">MGISSWFGSKSEGTSTQSNTISSNPISDQLKAQISEELAIVNATELVNKATENCFELCMNKPYTDKNELCVDQCLKKYMQSWNSISKAYLDRIQQASAAGEI</sequence>
<evidence type="ECO:0000256" key="2">
    <source>
        <dbReference type="ARBA" id="ARBA00022792"/>
    </source>
</evidence>
<dbReference type="eggNOG" id="KOG1733">
    <property type="taxonomic scope" value="Eukaryota"/>
</dbReference>
<comment type="function">
    <text evidence="7">Mitochondrial intermembrane chaperone that participates in the import and insertion of some multi-pass transmembrane proteins into the mitochondrial inner membrane. Also required for the transfer of beta-barrel precursors from the TOM complex to the sorting and assembly machinery (SAM complex) of the outer membrane. Acts as a chaperone-like protein that protects the hydrophobic precursors from aggregation and guide them through the mitochondrial intermembrane space.</text>
</comment>
<dbReference type="Proteomes" id="UP000002866">
    <property type="component" value="Chromosome 8"/>
</dbReference>
<proteinExistence type="inferred from homology"/>
<keyword evidence="5" id="KW-0472">Membrane</keyword>
<reference evidence="10 11" key="1">
    <citation type="journal article" date="2011" name="Proc. Natl. Acad. Sci. U.S.A.">
        <title>Evolutionary erosion of yeast sex chromosomes by mating-type switching accidents.</title>
        <authorList>
            <person name="Gordon J.L."/>
            <person name="Armisen D."/>
            <person name="Proux-Wera E."/>
            <person name="Oheigeartaigh S.S."/>
            <person name="Byrne K.P."/>
            <person name="Wolfe K.H."/>
        </authorList>
    </citation>
    <scope>NUCLEOTIDE SEQUENCE [LARGE SCALE GENOMIC DNA]</scope>
    <source>
        <strain evidence="11">ATCC 34711 / CBS 6284 / DSM 70876 / NBRC 10599 / NRRL Y-10934 / UCD 77-7</strain>
    </source>
</reference>
<dbReference type="OrthoDB" id="7813104at2759"/>
<dbReference type="InParanoid" id="I2H7Z5"/>
<evidence type="ECO:0000256" key="6">
    <source>
        <dbReference type="ARBA" id="ARBA00023157"/>
    </source>
</evidence>
<comment type="subcellular location">
    <subcellularLocation>
        <location evidence="7">Mitochondrion inner membrane</location>
        <topology evidence="7">Peripheral membrane protein</topology>
        <orientation evidence="7">Intermembrane side</orientation>
    </subcellularLocation>
</comment>
<evidence type="ECO:0000256" key="7">
    <source>
        <dbReference type="RuleBase" id="RU367043"/>
    </source>
</evidence>
<name>I2H7Z5_HENB6</name>
<dbReference type="InterPro" id="IPR004217">
    <property type="entry name" value="Tim10-like"/>
</dbReference>
<dbReference type="GO" id="GO:0140318">
    <property type="term" value="F:protein transporter activity"/>
    <property type="evidence" value="ECO:0007669"/>
    <property type="project" value="EnsemblFungi"/>
</dbReference>
<dbReference type="FunCoup" id="I2H7Z5">
    <property type="interactions" value="469"/>
</dbReference>
<comment type="subunit">
    <text evidence="7">Heterohexamer.</text>
</comment>
<organism evidence="10 11">
    <name type="scientific">Henningerozyma blattae (strain ATCC 34711 / CBS 6284 / DSM 70876 / NBRC 10599 / NRRL Y-10934 / UCD 77-7)</name>
    <name type="common">Yeast</name>
    <name type="synonym">Tetrapisispora blattae</name>
    <dbReference type="NCBI Taxonomy" id="1071380"/>
    <lineage>
        <taxon>Eukaryota</taxon>
        <taxon>Fungi</taxon>
        <taxon>Dikarya</taxon>
        <taxon>Ascomycota</taxon>
        <taxon>Saccharomycotina</taxon>
        <taxon>Saccharomycetes</taxon>
        <taxon>Saccharomycetales</taxon>
        <taxon>Saccharomycetaceae</taxon>
        <taxon>Henningerozyma</taxon>
    </lineage>
</organism>
<dbReference type="AlphaFoldDB" id="I2H7Z5"/>
<gene>
    <name evidence="10" type="primary">TBLA0H02110</name>
    <name evidence="10" type="ORF">TBLA_0H02110</name>
</gene>
<keyword evidence="7" id="KW-0143">Chaperone</keyword>
<accession>I2H7Z5</accession>
<protein>
    <recommendedName>
        <fullName evidence="7">Mitochondrial import inner membrane translocase subunit</fullName>
    </recommendedName>
</protein>
<keyword evidence="2 7" id="KW-0999">Mitochondrion inner membrane</keyword>
<dbReference type="GO" id="GO:0042719">
    <property type="term" value="C:mitochondrial intermembrane space chaperone complex"/>
    <property type="evidence" value="ECO:0007669"/>
    <property type="project" value="EnsemblFungi"/>
</dbReference>
<evidence type="ECO:0000256" key="1">
    <source>
        <dbReference type="ARBA" id="ARBA00006720"/>
    </source>
</evidence>
<evidence type="ECO:0000313" key="11">
    <source>
        <dbReference type="Proteomes" id="UP000002866"/>
    </source>
</evidence>
<evidence type="ECO:0000313" key="10">
    <source>
        <dbReference type="EMBL" id="CCH62497.1"/>
    </source>
</evidence>
<evidence type="ECO:0000259" key="9">
    <source>
        <dbReference type="Pfam" id="PF02953"/>
    </source>
</evidence>
<dbReference type="STRING" id="1071380.I2H7Z5"/>
<evidence type="ECO:0000256" key="5">
    <source>
        <dbReference type="ARBA" id="ARBA00023136"/>
    </source>
</evidence>
<dbReference type="OMA" id="RCISQCM"/>
<dbReference type="GO" id="GO:0045039">
    <property type="term" value="P:protein insertion into mitochondrial inner membrane"/>
    <property type="evidence" value="ECO:0007669"/>
    <property type="project" value="EnsemblFungi"/>
</dbReference>
<feature type="region of interest" description="Disordered" evidence="8">
    <location>
        <begin position="1"/>
        <end position="24"/>
    </location>
</feature>
<dbReference type="GO" id="GO:0015031">
    <property type="term" value="P:protein transport"/>
    <property type="evidence" value="ECO:0007669"/>
    <property type="project" value="UniProtKB-KW"/>
</dbReference>
<comment type="domain">
    <text evidence="7">The twin CX3C motif contains 4 conserved Cys residues that form 2 disulfide bonds in the mitochondrial intermembrane space.</text>
</comment>
<comment type="similarity">
    <text evidence="1 7">Belongs to the small Tim family.</text>
</comment>
<dbReference type="GO" id="GO:0005743">
    <property type="term" value="C:mitochondrial inner membrane"/>
    <property type="evidence" value="ECO:0007669"/>
    <property type="project" value="UniProtKB-SubCell"/>
</dbReference>
<dbReference type="SUPFAM" id="SSF144122">
    <property type="entry name" value="Tim10-like"/>
    <property type="match status" value="1"/>
</dbReference>
<keyword evidence="6 7" id="KW-1015">Disulfide bond</keyword>
<dbReference type="GeneID" id="14497654"/>
<keyword evidence="7" id="KW-0813">Transport</keyword>
<keyword evidence="3 7" id="KW-0653">Protein transport</keyword>
<evidence type="ECO:0000256" key="4">
    <source>
        <dbReference type="ARBA" id="ARBA00023010"/>
    </source>
</evidence>
<dbReference type="HOGENOM" id="CLU_141397_0_1_1"/>
<dbReference type="Pfam" id="PF02953">
    <property type="entry name" value="zf-Tim10_DDP"/>
    <property type="match status" value="1"/>
</dbReference>
<dbReference type="InterPro" id="IPR035427">
    <property type="entry name" value="Tim10-like_dom_sf"/>
</dbReference>
<evidence type="ECO:0000256" key="8">
    <source>
        <dbReference type="SAM" id="MobiDB-lite"/>
    </source>
</evidence>
<dbReference type="EMBL" id="HE806323">
    <property type="protein sequence ID" value="CCH62497.1"/>
    <property type="molecule type" value="Genomic_DNA"/>
</dbReference>
<feature type="domain" description="Tim10-like" evidence="9">
    <location>
        <begin position="33"/>
        <end position="89"/>
    </location>
</feature>
<dbReference type="KEGG" id="tbl:TBLA_0H02110"/>
<dbReference type="Gene3D" id="1.10.287.810">
    <property type="entry name" value="Mitochondrial import inner membrane translocase subunit tim13 like domains"/>
    <property type="match status" value="1"/>
</dbReference>
<evidence type="ECO:0000256" key="3">
    <source>
        <dbReference type="ARBA" id="ARBA00022927"/>
    </source>
</evidence>